<dbReference type="Pfam" id="PF01369">
    <property type="entry name" value="Sec7"/>
    <property type="match status" value="1"/>
</dbReference>
<evidence type="ECO:0000313" key="4">
    <source>
        <dbReference type="Proteomes" id="UP000612746"/>
    </source>
</evidence>
<feature type="compositionally biased region" description="Polar residues" evidence="1">
    <location>
        <begin position="1"/>
        <end position="14"/>
    </location>
</feature>
<dbReference type="GO" id="GO:0005085">
    <property type="term" value="F:guanyl-nucleotide exchange factor activity"/>
    <property type="evidence" value="ECO:0007669"/>
    <property type="project" value="InterPro"/>
</dbReference>
<protein>
    <recommendedName>
        <fullName evidence="2">SEC7 domain-containing protein</fullName>
    </recommendedName>
</protein>
<dbReference type="PANTHER" id="PTHR10663">
    <property type="entry name" value="GUANYL-NUCLEOTIDE EXCHANGE FACTOR"/>
    <property type="match status" value="1"/>
</dbReference>
<dbReference type="Proteomes" id="UP000612746">
    <property type="component" value="Unassembled WGS sequence"/>
</dbReference>
<sequence length="1026" mass="116216">MSSPPKQDQGNSYAGPSDRSSGSSRGSFTQRRAERGVDVPVSFTDLRRPSTSSVSDAFGFDNYAFGGVSPVMGSSFSAINEERSYFAPSPYDQRPEYLQRYSSLRSRYERERRGSRKWTRQSDQKPRDGVHEYSDLATQRDTETDESDIEMPDDDLTGMSPDDIVGPNTRLSQGYGQNLSIPPQLPLIKPEAFSFSFEDTLNSTKGKMDKESIGSTSSSPPLFPTAEDPDKGKSWLRPIQRPTDNKEVKWKDHIFVRRPSTFSESPISNNPPPWFRDKEALNEIKNITSGLREQKLDVQEQSRSNSVQSNVDSFFSLAKKVAVTPSKPTPNPINIPRPRKFLLQTAVFQVINSNTVKDRYLFLFNDLLFIAKPIMDESIMSGLTSSNSRSMSEDSMGGHSKYSDNHRYRFRPTENSLFQVKNIVELSKVTLYVTRDYEVEPALLKTNADGQMVLPPPRKIHPILASALRKFESDPDRAISYLMEKKILTEDPISIANFLFKTADLSRRQLGRYISNPDNSNVFHAFLDCFRLQGMRLDEALRTFLITFRLPSKYESLHYVISTFAKKWHDTNQNVVKFHEDMIVKVILAMLRLNSSIWHDRDADQDVFLFALDRREQKKEKMASGSEQSDNTSGRYGESIPTSTEFLERWGIYDQYNLVPKEFMVEMYDSIREEKLETGWDHKYQPHTMSNNSTLDVATQQEPELIISVLPHRLPTRLTKGVPSSKITIYIPEPDPDLQIKLRGQDLVCQPSVLDFSRSRMQTFTITGSTLGRTSLMFIKTGSRAGRYVSPALPRTKAIVVERSFMRHTFQIGFYHTEVKESLFDPSRRRSSAQSPNQQSKEAGENQDGDRETNTSRREVQRTKRKYMFSVESEDSLREWVNQLRNLCGHVNREGHHQISSKDTATKTPEELVSLQVLKEALLADEAKRGIMGLRSMTIDKRASLISTHGGDPLSPPSGSDVGIADDERSKFLSSPNLLSADSKSISAAAAANVVAKRGHEIVKLAVQNSLMPTMLGFMKQSLGKA</sequence>
<dbReference type="InterPro" id="IPR011993">
    <property type="entry name" value="PH-like_dom_sf"/>
</dbReference>
<dbReference type="AlphaFoldDB" id="A0A8H7Q8F9"/>
<evidence type="ECO:0000313" key="3">
    <source>
        <dbReference type="EMBL" id="KAG2187123.1"/>
    </source>
</evidence>
<dbReference type="InterPro" id="IPR000904">
    <property type="entry name" value="Sec7_dom"/>
</dbReference>
<organism evidence="3 4">
    <name type="scientific">Umbelopsis vinacea</name>
    <dbReference type="NCBI Taxonomy" id="44442"/>
    <lineage>
        <taxon>Eukaryota</taxon>
        <taxon>Fungi</taxon>
        <taxon>Fungi incertae sedis</taxon>
        <taxon>Mucoromycota</taxon>
        <taxon>Mucoromycotina</taxon>
        <taxon>Umbelopsidomycetes</taxon>
        <taxon>Umbelopsidales</taxon>
        <taxon>Umbelopsidaceae</taxon>
        <taxon>Umbelopsis</taxon>
    </lineage>
</organism>
<accession>A0A8H7Q8F9</accession>
<dbReference type="PANTHER" id="PTHR10663:SF402">
    <property type="entry name" value="MIP16918P"/>
    <property type="match status" value="1"/>
</dbReference>
<evidence type="ECO:0000256" key="1">
    <source>
        <dbReference type="SAM" id="MobiDB-lite"/>
    </source>
</evidence>
<comment type="caution">
    <text evidence="3">The sequence shown here is derived from an EMBL/GenBank/DDBJ whole genome shotgun (WGS) entry which is preliminary data.</text>
</comment>
<proteinExistence type="predicted"/>
<feature type="compositionally biased region" description="Basic and acidic residues" evidence="1">
    <location>
        <begin position="842"/>
        <end position="861"/>
    </location>
</feature>
<dbReference type="SUPFAM" id="SSF50729">
    <property type="entry name" value="PH domain-like"/>
    <property type="match status" value="1"/>
</dbReference>
<dbReference type="OrthoDB" id="430364at2759"/>
<dbReference type="Gene3D" id="2.30.29.30">
    <property type="entry name" value="Pleckstrin-homology domain (PH domain)/Phosphotyrosine-binding domain (PTB)"/>
    <property type="match status" value="1"/>
</dbReference>
<dbReference type="InterPro" id="IPR023394">
    <property type="entry name" value="Sec7_C_sf"/>
</dbReference>
<reference evidence="3" key="1">
    <citation type="submission" date="2020-12" db="EMBL/GenBank/DDBJ databases">
        <title>Metabolic potential, ecology and presence of endohyphal bacteria is reflected in genomic diversity of Mucoromycotina.</title>
        <authorList>
            <person name="Muszewska A."/>
            <person name="Okrasinska A."/>
            <person name="Steczkiewicz K."/>
            <person name="Drgas O."/>
            <person name="Orlowska M."/>
            <person name="Perlinska-Lenart U."/>
            <person name="Aleksandrzak-Piekarczyk T."/>
            <person name="Szatraj K."/>
            <person name="Zielenkiewicz U."/>
            <person name="Pilsyk S."/>
            <person name="Malc E."/>
            <person name="Mieczkowski P."/>
            <person name="Kruszewska J.S."/>
            <person name="Biernat P."/>
            <person name="Pawlowska J."/>
        </authorList>
    </citation>
    <scope>NUCLEOTIDE SEQUENCE</scope>
    <source>
        <strain evidence="3">WA0000051536</strain>
    </source>
</reference>
<dbReference type="EMBL" id="JAEPRA010000003">
    <property type="protein sequence ID" value="KAG2187123.1"/>
    <property type="molecule type" value="Genomic_DNA"/>
</dbReference>
<dbReference type="PROSITE" id="PS50190">
    <property type="entry name" value="SEC7"/>
    <property type="match status" value="1"/>
</dbReference>
<feature type="region of interest" description="Disordered" evidence="1">
    <location>
        <begin position="105"/>
        <end position="160"/>
    </location>
</feature>
<dbReference type="Gene3D" id="1.10.1000.11">
    <property type="entry name" value="Arf Nucleotide-binding Site Opener,domain 2"/>
    <property type="match status" value="1"/>
</dbReference>
<feature type="region of interest" description="Disordered" evidence="1">
    <location>
        <begin position="1"/>
        <end position="55"/>
    </location>
</feature>
<name>A0A8H7Q8F9_9FUNG</name>
<feature type="compositionally biased region" description="Low complexity" evidence="1">
    <location>
        <begin position="17"/>
        <end position="27"/>
    </location>
</feature>
<dbReference type="Gene3D" id="1.10.220.20">
    <property type="match status" value="1"/>
</dbReference>
<gene>
    <name evidence="3" type="ORF">INT44_004793</name>
</gene>
<evidence type="ECO:0000259" key="2">
    <source>
        <dbReference type="PROSITE" id="PS50190"/>
    </source>
</evidence>
<dbReference type="InterPro" id="IPR035999">
    <property type="entry name" value="Sec7_dom_sf"/>
</dbReference>
<feature type="compositionally biased region" description="Acidic residues" evidence="1">
    <location>
        <begin position="143"/>
        <end position="156"/>
    </location>
</feature>
<dbReference type="SUPFAM" id="SSF48425">
    <property type="entry name" value="Sec7 domain"/>
    <property type="match status" value="1"/>
</dbReference>
<feature type="region of interest" description="Disordered" evidence="1">
    <location>
        <begin position="205"/>
        <end position="243"/>
    </location>
</feature>
<feature type="region of interest" description="Disordered" evidence="1">
    <location>
        <begin position="825"/>
        <end position="861"/>
    </location>
</feature>
<dbReference type="SMART" id="SM00222">
    <property type="entry name" value="Sec7"/>
    <property type="match status" value="1"/>
</dbReference>
<feature type="compositionally biased region" description="Polar residues" evidence="1">
    <location>
        <begin position="832"/>
        <end position="841"/>
    </location>
</feature>
<feature type="domain" description="SEC7" evidence="2">
    <location>
        <begin position="453"/>
        <end position="674"/>
    </location>
</feature>
<feature type="compositionally biased region" description="Basic and acidic residues" evidence="1">
    <location>
        <begin position="120"/>
        <end position="142"/>
    </location>
</feature>
<keyword evidence="4" id="KW-1185">Reference proteome</keyword>
<dbReference type="GO" id="GO:0032012">
    <property type="term" value="P:regulation of ARF protein signal transduction"/>
    <property type="evidence" value="ECO:0007669"/>
    <property type="project" value="InterPro"/>
</dbReference>